<dbReference type="PANTHER" id="PTHR42855">
    <property type="entry name" value="ABC TRANSPORTER ATP-BINDING SUBUNIT"/>
    <property type="match status" value="1"/>
</dbReference>
<organism evidence="10 11">
    <name type="scientific">Finegoldia magna</name>
    <name type="common">Peptostreptococcus magnus</name>
    <dbReference type="NCBI Taxonomy" id="1260"/>
    <lineage>
        <taxon>Bacteria</taxon>
        <taxon>Bacillati</taxon>
        <taxon>Bacillota</taxon>
        <taxon>Tissierellia</taxon>
        <taxon>Tissierellales</taxon>
        <taxon>Peptoniphilaceae</taxon>
        <taxon>Finegoldia</taxon>
    </lineage>
</organism>
<keyword evidence="3" id="KW-0547">Nucleotide-binding</keyword>
<evidence type="ECO:0000256" key="3">
    <source>
        <dbReference type="ARBA" id="ARBA00022741"/>
    </source>
</evidence>
<dbReference type="InterPro" id="IPR017871">
    <property type="entry name" value="ABC_transporter-like_CS"/>
</dbReference>
<feature type="transmembrane region" description="Helical" evidence="7">
    <location>
        <begin position="49"/>
        <end position="69"/>
    </location>
</feature>
<dbReference type="InterPro" id="IPR051309">
    <property type="entry name" value="ABCF_ATPase"/>
</dbReference>
<dbReference type="EMBL" id="NDYC01000031">
    <property type="protein sequence ID" value="OXZ26906.1"/>
    <property type="molecule type" value="Genomic_DNA"/>
</dbReference>
<feature type="transmembrane region" description="Helical" evidence="7">
    <location>
        <begin position="9"/>
        <end position="29"/>
    </location>
</feature>
<evidence type="ECO:0000256" key="1">
    <source>
        <dbReference type="ARBA" id="ARBA00004651"/>
    </source>
</evidence>
<keyword evidence="5 7" id="KW-1133">Transmembrane helix</keyword>
<evidence type="ECO:0000259" key="8">
    <source>
        <dbReference type="PROSITE" id="PS50893"/>
    </source>
</evidence>
<keyword evidence="4 10" id="KW-0067">ATP-binding</keyword>
<feature type="transmembrane region" description="Helical" evidence="7">
    <location>
        <begin position="126"/>
        <end position="147"/>
    </location>
</feature>
<dbReference type="InterPro" id="IPR011527">
    <property type="entry name" value="ABC1_TM_dom"/>
</dbReference>
<evidence type="ECO:0000256" key="6">
    <source>
        <dbReference type="ARBA" id="ARBA00023136"/>
    </source>
</evidence>
<feature type="domain" description="ABC transporter" evidence="8">
    <location>
        <begin position="310"/>
        <end position="513"/>
    </location>
</feature>
<proteinExistence type="predicted"/>
<name>A0A233V3D1_FINMA</name>
<keyword evidence="6 7" id="KW-0472">Membrane</keyword>
<dbReference type="RefSeq" id="WP_094206106.1">
    <property type="nucleotide sequence ID" value="NZ_NDYC01000031.1"/>
</dbReference>
<dbReference type="GO" id="GO:0140359">
    <property type="term" value="F:ABC-type transporter activity"/>
    <property type="evidence" value="ECO:0007669"/>
    <property type="project" value="InterPro"/>
</dbReference>
<evidence type="ECO:0000259" key="9">
    <source>
        <dbReference type="PROSITE" id="PS50929"/>
    </source>
</evidence>
<evidence type="ECO:0000256" key="4">
    <source>
        <dbReference type="ARBA" id="ARBA00022840"/>
    </source>
</evidence>
<evidence type="ECO:0000313" key="11">
    <source>
        <dbReference type="Proteomes" id="UP000215413"/>
    </source>
</evidence>
<dbReference type="Gene3D" id="3.40.50.300">
    <property type="entry name" value="P-loop containing nucleotide triphosphate hydrolases"/>
    <property type="match status" value="1"/>
</dbReference>
<protein>
    <submittedName>
        <fullName evidence="10">Macrolide ABC transporter ATP-binding protein</fullName>
    </submittedName>
</protein>
<dbReference type="PANTHER" id="PTHR42855:SF2">
    <property type="entry name" value="DRUG RESISTANCE ABC TRANSPORTER,ATP-BINDING PROTEIN"/>
    <property type="match status" value="1"/>
</dbReference>
<dbReference type="SUPFAM" id="SSF90123">
    <property type="entry name" value="ABC transporter transmembrane region"/>
    <property type="match status" value="1"/>
</dbReference>
<dbReference type="InterPro" id="IPR036640">
    <property type="entry name" value="ABC1_TM_sf"/>
</dbReference>
<dbReference type="SUPFAM" id="SSF52540">
    <property type="entry name" value="P-loop containing nucleoside triphosphate hydrolases"/>
    <property type="match status" value="1"/>
</dbReference>
<evidence type="ECO:0000313" key="10">
    <source>
        <dbReference type="EMBL" id="OXZ26906.1"/>
    </source>
</evidence>
<keyword evidence="2 7" id="KW-0812">Transmembrane</keyword>
<dbReference type="InterPro" id="IPR003439">
    <property type="entry name" value="ABC_transporter-like_ATP-bd"/>
</dbReference>
<accession>A0A233V3D1</accession>
<evidence type="ECO:0000256" key="2">
    <source>
        <dbReference type="ARBA" id="ARBA00022692"/>
    </source>
</evidence>
<dbReference type="GO" id="GO:0016887">
    <property type="term" value="F:ATP hydrolysis activity"/>
    <property type="evidence" value="ECO:0007669"/>
    <property type="project" value="InterPro"/>
</dbReference>
<dbReference type="Gene3D" id="1.20.1560.10">
    <property type="entry name" value="ABC transporter type 1, transmembrane domain"/>
    <property type="match status" value="1"/>
</dbReference>
<gene>
    <name evidence="10" type="ORF">B9N49_07030</name>
</gene>
<evidence type="ECO:0000256" key="5">
    <source>
        <dbReference type="ARBA" id="ARBA00022989"/>
    </source>
</evidence>
<dbReference type="GO" id="GO:0005886">
    <property type="term" value="C:plasma membrane"/>
    <property type="evidence" value="ECO:0007669"/>
    <property type="project" value="UniProtKB-SubCell"/>
</dbReference>
<feature type="transmembrane region" description="Helical" evidence="7">
    <location>
        <begin position="153"/>
        <end position="173"/>
    </location>
</feature>
<reference evidence="11" key="1">
    <citation type="submission" date="2017-04" db="EMBL/GenBank/DDBJ databases">
        <title>Finegoldia magna isolated from orthopedic joint implant-associated infections.</title>
        <authorList>
            <person name="Bjorklund S."/>
            <person name="Bruggemann H."/>
            <person name="Jensen A."/>
            <person name="Hellmark B."/>
            <person name="Soderquist B."/>
        </authorList>
    </citation>
    <scope>NUCLEOTIDE SEQUENCE [LARGE SCALE GENOMIC DNA]</scope>
    <source>
        <strain evidence="11">CCUG 54800</strain>
    </source>
</reference>
<dbReference type="PROSITE" id="PS00211">
    <property type="entry name" value="ABC_TRANSPORTER_1"/>
    <property type="match status" value="1"/>
</dbReference>
<dbReference type="PROSITE" id="PS50929">
    <property type="entry name" value="ABC_TM1F"/>
    <property type="match status" value="1"/>
</dbReference>
<sequence>MKTKAKKYFIYSSLFYVFIFVLDFLVSVITSNFVDEFVKLNTVEFQNTIKTMLIIILVFGVKFLSEKLIPYKLELKKHQLKFQLKNNILKDIYNLRKELLFELSGEQVLQIVDKDSDIVASFRFEYLVEFFSSLFIFAMVLVSFLVLSYKVTFILALLAILQIIPPIITKNSLYKIYMDTRKIELDTTNWIISASEGRDVLKTFNATDWYFKNKRNLDELNVNAGTKAEIAFALENAMYSLLDLILKIVSYAIIGIAIYNQEITIADSVFMIMLLSTFYSNFENITKYISKVQEFNVSKTRINNILNKDINSNDVTVSDTDSLIDLKIEDLDFCQNLNGTNLKLEKGDKILISGSNGKGKTTIFNLILGLLHSNSKLVIRDIPERLISYLNQNDLCISFTMREIMGMLEGKEYVKKVQELCNYFGIKEIDWGKYLDELSGGERKKFALAVCLASDKNILLLDEPTNHLDDRSVEKLIGVLRSDSREMIVISHDKRLNKICNKTLDLDSGDNYV</sequence>
<dbReference type="InterPro" id="IPR003593">
    <property type="entry name" value="AAA+_ATPase"/>
</dbReference>
<comment type="subcellular location">
    <subcellularLocation>
        <location evidence="1">Cell membrane</location>
        <topology evidence="1">Multi-pass membrane protein</topology>
    </subcellularLocation>
</comment>
<dbReference type="Proteomes" id="UP000215413">
    <property type="component" value="Unassembled WGS sequence"/>
</dbReference>
<comment type="caution">
    <text evidence="10">The sequence shown here is derived from an EMBL/GenBank/DDBJ whole genome shotgun (WGS) entry which is preliminary data.</text>
</comment>
<dbReference type="SMART" id="SM00382">
    <property type="entry name" value="AAA"/>
    <property type="match status" value="1"/>
</dbReference>
<dbReference type="PROSITE" id="PS50893">
    <property type="entry name" value="ABC_TRANSPORTER_2"/>
    <property type="match status" value="1"/>
</dbReference>
<dbReference type="AlphaFoldDB" id="A0A233V3D1"/>
<feature type="transmembrane region" description="Helical" evidence="7">
    <location>
        <begin position="237"/>
        <end position="259"/>
    </location>
</feature>
<evidence type="ECO:0000256" key="7">
    <source>
        <dbReference type="SAM" id="Phobius"/>
    </source>
</evidence>
<feature type="domain" description="ABC transmembrane type-1" evidence="9">
    <location>
        <begin position="14"/>
        <end position="294"/>
    </location>
</feature>
<feature type="transmembrane region" description="Helical" evidence="7">
    <location>
        <begin position="265"/>
        <end position="282"/>
    </location>
</feature>
<dbReference type="Pfam" id="PF00005">
    <property type="entry name" value="ABC_tran"/>
    <property type="match status" value="1"/>
</dbReference>
<dbReference type="InterPro" id="IPR027417">
    <property type="entry name" value="P-loop_NTPase"/>
</dbReference>
<dbReference type="GO" id="GO:0005524">
    <property type="term" value="F:ATP binding"/>
    <property type="evidence" value="ECO:0007669"/>
    <property type="project" value="UniProtKB-KW"/>
</dbReference>